<dbReference type="EMBL" id="CAJNOM010000570">
    <property type="protein sequence ID" value="CAF1505887.1"/>
    <property type="molecule type" value="Genomic_DNA"/>
</dbReference>
<evidence type="ECO:0000313" key="6">
    <source>
        <dbReference type="Proteomes" id="UP000663877"/>
    </source>
</evidence>
<dbReference type="Pfam" id="PF25683">
    <property type="entry name" value="URGCP_GTPase"/>
    <property type="match status" value="1"/>
</dbReference>
<name>A0A813W9G5_9BILA</name>
<dbReference type="InterPro" id="IPR030383">
    <property type="entry name" value="G_VLIG_dom"/>
</dbReference>
<reference evidence="3" key="1">
    <citation type="submission" date="2021-02" db="EMBL/GenBank/DDBJ databases">
        <authorList>
            <person name="Nowell W R."/>
        </authorList>
    </citation>
    <scope>NUCLEOTIDE SEQUENCE</scope>
</reference>
<dbReference type="OrthoDB" id="1597724at2759"/>
<dbReference type="PANTHER" id="PTHR14819:SF25">
    <property type="entry name" value="CHROMOSOME UNDETERMINED SCAFFOLD_52, WHOLE GENOME SHOTGUN SEQUENCE"/>
    <property type="match status" value="1"/>
</dbReference>
<dbReference type="Gene3D" id="3.40.50.300">
    <property type="entry name" value="P-loop containing nucleotide triphosphate hydrolases"/>
    <property type="match status" value="1"/>
</dbReference>
<protein>
    <recommendedName>
        <fullName evidence="2">VLIG-type G domain-containing protein</fullName>
    </recommendedName>
</protein>
<dbReference type="GO" id="GO:0005525">
    <property type="term" value="F:GTP binding"/>
    <property type="evidence" value="ECO:0007669"/>
    <property type="project" value="InterPro"/>
</dbReference>
<dbReference type="InterPro" id="IPR052986">
    <property type="entry name" value="VLIG_GTPase"/>
</dbReference>
<gene>
    <name evidence="3" type="ORF">BJG266_LOCUS8018</name>
    <name evidence="4" type="ORF">QVE165_LOCUS43799</name>
</gene>
<sequence length="1674" mass="194322">MIDTRTLIKELIQNHSIKGYIIDSLKRYHSLMDIIHILPSCNQIDFTKVPQQHQKIIEIFSNVIDTITKSVLLITTIESMSYESQRYFGNFIKKNDLPVPFAYYMWNNHINSVEYKINFNILSEIMCLTNGQYILQIGSKSAIGMGKTSMLQYIFPDKRTEALSTDGSSTLRNGCIDVLCSSEERNQKDESHTIFDVHGTMNIFNEDIITSIQTYCSLQLLYVTKEDLNGVFLNSMMNYSECIKTKPTIVIIFDPNYDDKRIGPDHIINSFQSQYGHWKNIRWITAPPSELWYQRDHNKKNKDLTRSQQLLKSFKELRESINTDVQKYIKCTSIFSIQSYYLTVKNSTNSSAPVHCHFEIEDRLKQLFGGLNEKTENLRITTPVSYLDSAIKQCEKDSVNNWNAPQTEIQNRKKNLIRERSRIATINRHTAFFIDLLTKYTYTELLITEKYLEKWRSQFESTLLEQLSNAKAEASKLISRIKQIEEHLSAENIQMQQELRNVKSEFNQQYRLVNEINQKLMNIDLTIGLFCDEIMALYELSPYIFKPSSLIKDIAKAFVNLMQKGFAIHILRGRPLHCHSRLIEESIKFLASTTMQEPPLVLTVIGEQSSAKSSLMNTTFGCNFRVSAGRCTIGMYMSIIHWKSKTIVIFDTEGLLSLEEAGSIFDNQMITMAVLSSHLVLINHKGEVSANLKDLIGMSFYAKLNIKSPIKPKLLFILRDQADLSSKKTFFRQLTQLKDQLQNDSKFLKRSIDDELDINNENLYLLPNAFSHDTDAISNIPRCWRNQTFPQEIIKLRQIIFNNITSTTKPRRFHQLSSTIATSTVEPQSPMAEVAYTDMTQLYTKISSNWEAIDRLGPRLLECKTLYELSILQELQIIANEIIKATNATVFQHGEGLIEKTLLEFSRDGCIDKELDGINNKFNHQLTGIITQVVNQAQMDFNDKTERSCYLAETKLKVSRYLEPAIHSVQHLLRENFKTRIIDLLKKARVNDAQKQLLESVQTEFDQHKSFELHELKYRLETKFRSTIEQHRKNLQSSSKTETEIIQNILKFYNNQLLCKQQETTHGSIYKLLFTIQDDAEFRKHSKKFESCLSWPEQQTQQQSPLKFSGLWKAFRSLFSGSSEKCIDSVWEKLKDEPTWITTNTQVNKYKGTFAQIWNNVIPEFQDNLLTSIKATQSLSSNPTTIQHLFQYIENAMNSPCITKQYCVDKHILCSDLAVIGLETIITEAIAKEKSDYELNLQNTTNEIKECQDNLYKQYTAMKNSIELGQTLAETIGKQIVEDICRLLQRRIDKDIREDIIKSQFINHEVIQKQAYEQSISQANGENILKYIYDINRYFIELSFEEIKTTLHTVTHHHTLKFKNLIVTAINTANTFVQEHAYEHTHELRNGIRKAILDIPELKSTELLERELYSMFALNNVIRMTITEKKLFNQGFENICTYYKDIEKTINDLTKNIKTEAFNSCKQSIASRLGCQARCPGCGAKCSKTEPHQKEEVQVWQDPCKICLPSDCTCKHPEPSVVETHESTYHLATAFRGTRYHKTHTPCLELCYQRWTTIGVHAGKQHQPNNLQNEKSDETDDEDEIIFPKAKYYNERHPSWYNNLKKQSTEGNACNERIPPPDQRRAWMVVRHAIVDRYKISMIDNEEYDDKLYPLNVEALPADFEPRWKDENFE</sequence>
<dbReference type="Proteomes" id="UP000663877">
    <property type="component" value="Unassembled WGS sequence"/>
</dbReference>
<evidence type="ECO:0000313" key="3">
    <source>
        <dbReference type="EMBL" id="CAF0854298.1"/>
    </source>
</evidence>
<accession>A0A813W9G5</accession>
<keyword evidence="1" id="KW-0175">Coiled coil</keyword>
<evidence type="ECO:0000313" key="4">
    <source>
        <dbReference type="EMBL" id="CAF1505887.1"/>
    </source>
</evidence>
<keyword evidence="5" id="KW-1185">Reference proteome</keyword>
<dbReference type="Proteomes" id="UP000663832">
    <property type="component" value="Unassembled WGS sequence"/>
</dbReference>
<evidence type="ECO:0000256" key="1">
    <source>
        <dbReference type="SAM" id="Coils"/>
    </source>
</evidence>
<feature type="coiled-coil region" evidence="1">
    <location>
        <begin position="464"/>
        <end position="505"/>
    </location>
</feature>
<organism evidence="3 6">
    <name type="scientific">Adineta steineri</name>
    <dbReference type="NCBI Taxonomy" id="433720"/>
    <lineage>
        <taxon>Eukaryota</taxon>
        <taxon>Metazoa</taxon>
        <taxon>Spiralia</taxon>
        <taxon>Gnathifera</taxon>
        <taxon>Rotifera</taxon>
        <taxon>Eurotatoria</taxon>
        <taxon>Bdelloidea</taxon>
        <taxon>Adinetida</taxon>
        <taxon>Adinetidae</taxon>
        <taxon>Adineta</taxon>
    </lineage>
</organism>
<comment type="caution">
    <text evidence="3">The sequence shown here is derived from an EMBL/GenBank/DDBJ whole genome shotgun (WGS) entry which is preliminary data.</text>
</comment>
<evidence type="ECO:0000259" key="2">
    <source>
        <dbReference type="PROSITE" id="PS51717"/>
    </source>
</evidence>
<dbReference type="EMBL" id="CAJNOI010000025">
    <property type="protein sequence ID" value="CAF0854298.1"/>
    <property type="molecule type" value="Genomic_DNA"/>
</dbReference>
<proteinExistence type="predicted"/>
<dbReference type="PANTHER" id="PTHR14819">
    <property type="entry name" value="GTP-BINDING"/>
    <property type="match status" value="1"/>
</dbReference>
<dbReference type="SUPFAM" id="SSF52540">
    <property type="entry name" value="P-loop containing nucleoside triphosphate hydrolases"/>
    <property type="match status" value="1"/>
</dbReference>
<evidence type="ECO:0000313" key="5">
    <source>
        <dbReference type="Proteomes" id="UP000663832"/>
    </source>
</evidence>
<feature type="domain" description="VLIG-type G" evidence="2">
    <location>
        <begin position="596"/>
        <end position="707"/>
    </location>
</feature>
<dbReference type="PROSITE" id="PS51717">
    <property type="entry name" value="G_VLIG"/>
    <property type="match status" value="1"/>
</dbReference>
<dbReference type="InterPro" id="IPR027417">
    <property type="entry name" value="P-loop_NTPase"/>
</dbReference>